<dbReference type="Gene3D" id="1.10.287.1260">
    <property type="match status" value="1"/>
</dbReference>
<dbReference type="AlphaFoldDB" id="A0A1H3G8A7"/>
<dbReference type="SUPFAM" id="SSF50182">
    <property type="entry name" value="Sm-like ribonucleoproteins"/>
    <property type="match status" value="1"/>
</dbReference>
<gene>
    <name evidence="9" type="ORF">SAMN05216564_102375</name>
</gene>
<proteinExistence type="inferred from homology"/>
<dbReference type="PANTHER" id="PTHR30566:SF5">
    <property type="entry name" value="MECHANOSENSITIVE ION CHANNEL PROTEIN 1, MITOCHONDRIAL-RELATED"/>
    <property type="match status" value="1"/>
</dbReference>
<dbReference type="InterPro" id="IPR010920">
    <property type="entry name" value="LSM_dom_sf"/>
</dbReference>
<feature type="domain" description="Mechanosensitive ion channel MscS" evidence="8">
    <location>
        <begin position="120"/>
        <end position="177"/>
    </location>
</feature>
<evidence type="ECO:0000313" key="9">
    <source>
        <dbReference type="EMBL" id="SDX99491.1"/>
    </source>
</evidence>
<dbReference type="InterPro" id="IPR023408">
    <property type="entry name" value="MscS_beta-dom_sf"/>
</dbReference>
<sequence length="203" mass="21401">MSPLDAPIQAGGSISGRILTEFVDGLIAAIPRIVSGAVFLLFAYLVIRVVLTVTRTVLDRIYPDEERLIVDLSVAVVGLFLWFGAALALLTIVGLGEVAASLGTAGGFIGLGVAFALKEMIADTVSGVYLLKDPDFTPGDRVETASVSGTVTEIGLRKTRIRDDDGELVVLANRDVEKKWTNRSRTPTSSTDGAADSTSSSTE</sequence>
<dbReference type="RefSeq" id="WP_092731157.1">
    <property type="nucleotide sequence ID" value="NZ_FNPC01000002.1"/>
</dbReference>
<protein>
    <submittedName>
        <fullName evidence="9">Mechanosensitive ion channel</fullName>
    </submittedName>
</protein>
<reference evidence="10" key="1">
    <citation type="submission" date="2016-10" db="EMBL/GenBank/DDBJ databases">
        <authorList>
            <person name="Varghese N."/>
            <person name="Submissions S."/>
        </authorList>
    </citation>
    <scope>NUCLEOTIDE SEQUENCE [LARGE SCALE GENOMIC DNA]</scope>
    <source>
        <strain evidence="10">DC30,IBRC 10041,KCTC 4046</strain>
    </source>
</reference>
<dbReference type="InterPro" id="IPR011014">
    <property type="entry name" value="MscS_channel_TM-2"/>
</dbReference>
<keyword evidence="5 7" id="KW-0472">Membrane</keyword>
<dbReference type="InterPro" id="IPR008910">
    <property type="entry name" value="MSC_TM_helix"/>
</dbReference>
<dbReference type="EMBL" id="FNPC01000002">
    <property type="protein sequence ID" value="SDX99491.1"/>
    <property type="molecule type" value="Genomic_DNA"/>
</dbReference>
<dbReference type="Gene3D" id="2.30.30.60">
    <property type="match status" value="1"/>
</dbReference>
<evidence type="ECO:0000259" key="8">
    <source>
        <dbReference type="Pfam" id="PF00924"/>
    </source>
</evidence>
<evidence type="ECO:0000256" key="7">
    <source>
        <dbReference type="SAM" id="Phobius"/>
    </source>
</evidence>
<keyword evidence="4 7" id="KW-1133">Transmembrane helix</keyword>
<name>A0A1H3G8A7_9EURY</name>
<evidence type="ECO:0000256" key="5">
    <source>
        <dbReference type="ARBA" id="ARBA00023136"/>
    </source>
</evidence>
<evidence type="ECO:0000256" key="1">
    <source>
        <dbReference type="ARBA" id="ARBA00004141"/>
    </source>
</evidence>
<dbReference type="OrthoDB" id="252961at2157"/>
<dbReference type="InterPro" id="IPR006685">
    <property type="entry name" value="MscS_channel_2nd"/>
</dbReference>
<dbReference type="GO" id="GO:0016020">
    <property type="term" value="C:membrane"/>
    <property type="evidence" value="ECO:0007669"/>
    <property type="project" value="UniProtKB-SubCell"/>
</dbReference>
<feature type="region of interest" description="Disordered" evidence="6">
    <location>
        <begin position="180"/>
        <end position="203"/>
    </location>
</feature>
<comment type="similarity">
    <text evidence="2">Belongs to the MscS (TC 1.A.23) family.</text>
</comment>
<dbReference type="Pfam" id="PF00924">
    <property type="entry name" value="MS_channel_2nd"/>
    <property type="match status" value="1"/>
</dbReference>
<feature type="compositionally biased region" description="Low complexity" evidence="6">
    <location>
        <begin position="188"/>
        <end position="203"/>
    </location>
</feature>
<feature type="transmembrane region" description="Helical" evidence="7">
    <location>
        <begin position="26"/>
        <end position="47"/>
    </location>
</feature>
<dbReference type="Pfam" id="PF05552">
    <property type="entry name" value="MS_channel_1st_1"/>
    <property type="match status" value="1"/>
</dbReference>
<feature type="transmembrane region" description="Helical" evidence="7">
    <location>
        <begin position="68"/>
        <end position="92"/>
    </location>
</feature>
<organism evidence="9 10">
    <name type="scientific">Halopenitus persicus</name>
    <dbReference type="NCBI Taxonomy" id="1048396"/>
    <lineage>
        <taxon>Archaea</taxon>
        <taxon>Methanobacteriati</taxon>
        <taxon>Methanobacteriota</taxon>
        <taxon>Stenosarchaea group</taxon>
        <taxon>Halobacteria</taxon>
        <taxon>Halobacteriales</taxon>
        <taxon>Haloferacaceae</taxon>
        <taxon>Halopenitus</taxon>
    </lineage>
</organism>
<keyword evidence="3 7" id="KW-0812">Transmembrane</keyword>
<evidence type="ECO:0000256" key="3">
    <source>
        <dbReference type="ARBA" id="ARBA00022692"/>
    </source>
</evidence>
<evidence type="ECO:0000313" key="10">
    <source>
        <dbReference type="Proteomes" id="UP000199079"/>
    </source>
</evidence>
<dbReference type="Proteomes" id="UP000199079">
    <property type="component" value="Unassembled WGS sequence"/>
</dbReference>
<evidence type="ECO:0000256" key="6">
    <source>
        <dbReference type="SAM" id="MobiDB-lite"/>
    </source>
</evidence>
<feature type="transmembrane region" description="Helical" evidence="7">
    <location>
        <begin position="98"/>
        <end position="117"/>
    </location>
</feature>
<evidence type="ECO:0000256" key="2">
    <source>
        <dbReference type="ARBA" id="ARBA00008017"/>
    </source>
</evidence>
<accession>A0A1H3G8A7</accession>
<dbReference type="GO" id="GO:0055085">
    <property type="term" value="P:transmembrane transport"/>
    <property type="evidence" value="ECO:0007669"/>
    <property type="project" value="InterPro"/>
</dbReference>
<dbReference type="PANTHER" id="PTHR30566">
    <property type="entry name" value="YNAI-RELATED MECHANOSENSITIVE ION CHANNEL"/>
    <property type="match status" value="1"/>
</dbReference>
<keyword evidence="10" id="KW-1185">Reference proteome</keyword>
<evidence type="ECO:0000256" key="4">
    <source>
        <dbReference type="ARBA" id="ARBA00022989"/>
    </source>
</evidence>
<dbReference type="SUPFAM" id="SSF82861">
    <property type="entry name" value="Mechanosensitive channel protein MscS (YggB), transmembrane region"/>
    <property type="match status" value="1"/>
</dbReference>
<comment type="subcellular location">
    <subcellularLocation>
        <location evidence="1">Membrane</location>
        <topology evidence="1">Multi-pass membrane protein</topology>
    </subcellularLocation>
</comment>